<gene>
    <name evidence="3" type="ORF">ABH992_000294</name>
</gene>
<keyword evidence="4" id="KW-1185">Reference proteome</keyword>
<evidence type="ECO:0000313" key="4">
    <source>
        <dbReference type="Proteomes" id="UP001565474"/>
    </source>
</evidence>
<dbReference type="EMBL" id="JBGBZN010000001">
    <property type="protein sequence ID" value="MEY9467895.1"/>
    <property type="molecule type" value="Genomic_DNA"/>
</dbReference>
<reference evidence="3 4" key="1">
    <citation type="submission" date="2024-07" db="EMBL/GenBank/DDBJ databases">
        <title>Genomic Encyclopedia of Type Strains, Phase V (KMG-V): Genome sequencing to study the core and pangenomes of soil and plant-associated prokaryotes.</title>
        <authorList>
            <person name="Whitman W."/>
        </authorList>
    </citation>
    <scope>NUCLEOTIDE SEQUENCE [LARGE SCALE GENOMIC DNA]</scope>
    <source>
        <strain evidence="3 4">USDA 222</strain>
    </source>
</reference>
<dbReference type="RefSeq" id="WP_036046655.1">
    <property type="nucleotide sequence ID" value="NZ_JBGBYH010000001.1"/>
</dbReference>
<comment type="caution">
    <text evidence="3">The sequence shown here is derived from an EMBL/GenBank/DDBJ whole genome shotgun (WGS) entry which is preliminary data.</text>
</comment>
<organism evidence="3 4">
    <name type="scientific">Bradyrhizobium yuanmingense</name>
    <dbReference type="NCBI Taxonomy" id="108015"/>
    <lineage>
        <taxon>Bacteria</taxon>
        <taxon>Pseudomonadati</taxon>
        <taxon>Pseudomonadota</taxon>
        <taxon>Alphaproteobacteria</taxon>
        <taxon>Hyphomicrobiales</taxon>
        <taxon>Nitrobacteraceae</taxon>
        <taxon>Bradyrhizobium</taxon>
    </lineage>
</organism>
<evidence type="ECO:0000313" key="3">
    <source>
        <dbReference type="EMBL" id="MEY9467895.1"/>
    </source>
</evidence>
<sequence length="114" mass="12556">MKKHSHEEIVLKLAQADELARAGNSQVATCKALGVSVMTLHRWRKLPLGKGGGQSSEGRNAGRNPSATLPSIDEMRRALEELTVENRRLRKLVTDLMLEKMTLEEASPPSLLAK</sequence>
<dbReference type="Proteomes" id="UP001565474">
    <property type="component" value="Unassembled WGS sequence"/>
</dbReference>
<protein>
    <submittedName>
        <fullName evidence="3">Transposase</fullName>
    </submittedName>
</protein>
<accession>A0ABV4G7L2</accession>
<dbReference type="InterPro" id="IPR009057">
    <property type="entry name" value="Homeodomain-like_sf"/>
</dbReference>
<proteinExistence type="predicted"/>
<evidence type="ECO:0000256" key="2">
    <source>
        <dbReference type="SAM" id="MobiDB-lite"/>
    </source>
</evidence>
<keyword evidence="1" id="KW-0175">Coiled coil</keyword>
<dbReference type="SUPFAM" id="SSF46689">
    <property type="entry name" value="Homeodomain-like"/>
    <property type="match status" value="1"/>
</dbReference>
<feature type="region of interest" description="Disordered" evidence="2">
    <location>
        <begin position="46"/>
        <end position="72"/>
    </location>
</feature>
<name>A0ABV4G7L2_9BRAD</name>
<evidence type="ECO:0000256" key="1">
    <source>
        <dbReference type="SAM" id="Coils"/>
    </source>
</evidence>
<feature type="coiled-coil region" evidence="1">
    <location>
        <begin position="72"/>
        <end position="99"/>
    </location>
</feature>